<evidence type="ECO:0000313" key="2">
    <source>
        <dbReference type="Proteomes" id="UP000245678"/>
    </source>
</evidence>
<dbReference type="EMBL" id="QGHA01000037">
    <property type="protein sequence ID" value="PWK63458.1"/>
    <property type="molecule type" value="Genomic_DNA"/>
</dbReference>
<dbReference type="AlphaFoldDB" id="A0A316GQB7"/>
<organism evidence="1 2">
    <name type="scientific">Mucilaginibacter oryzae</name>
    <dbReference type="NCBI Taxonomy" id="468058"/>
    <lineage>
        <taxon>Bacteria</taxon>
        <taxon>Pseudomonadati</taxon>
        <taxon>Bacteroidota</taxon>
        <taxon>Sphingobacteriia</taxon>
        <taxon>Sphingobacteriales</taxon>
        <taxon>Sphingobacteriaceae</taxon>
        <taxon>Mucilaginibacter</taxon>
    </lineage>
</organism>
<evidence type="ECO:0000313" key="1">
    <source>
        <dbReference type="EMBL" id="PWK63458.1"/>
    </source>
</evidence>
<dbReference type="RefSeq" id="WP_109611121.1">
    <property type="nucleotide sequence ID" value="NZ_QGHA01000037.1"/>
</dbReference>
<reference evidence="1 2" key="1">
    <citation type="submission" date="2018-05" db="EMBL/GenBank/DDBJ databases">
        <title>Genomic Encyclopedia of Archaeal and Bacterial Type Strains, Phase II (KMG-II): from individual species to whole genera.</title>
        <authorList>
            <person name="Goeker M."/>
        </authorList>
    </citation>
    <scope>NUCLEOTIDE SEQUENCE [LARGE SCALE GENOMIC DNA]</scope>
    <source>
        <strain evidence="1 2">DSM 19975</strain>
    </source>
</reference>
<accession>A0A316GQB7</accession>
<gene>
    <name evidence="1" type="ORF">LX99_05116</name>
</gene>
<keyword evidence="2" id="KW-1185">Reference proteome</keyword>
<proteinExistence type="predicted"/>
<comment type="caution">
    <text evidence="1">The sequence shown here is derived from an EMBL/GenBank/DDBJ whole genome shotgun (WGS) entry which is preliminary data.</text>
</comment>
<sequence>MQTGYAILTQGYGAVKDISEGNFNLHSAFLNGLLAVSPGIRKYGRIADIIANQASIVSEYKKSWRQANAGGRFNAHELAVIATI</sequence>
<dbReference type="Proteomes" id="UP000245678">
    <property type="component" value="Unassembled WGS sequence"/>
</dbReference>
<name>A0A316GQB7_9SPHI</name>
<protein>
    <submittedName>
        <fullName evidence="1">Uncharacterized protein</fullName>
    </submittedName>
</protein>